<organism evidence="20 21">
    <name type="scientific">Coffea arabica</name>
    <name type="common">Arabian coffee</name>
    <dbReference type="NCBI Taxonomy" id="13443"/>
    <lineage>
        <taxon>Eukaryota</taxon>
        <taxon>Viridiplantae</taxon>
        <taxon>Streptophyta</taxon>
        <taxon>Embryophyta</taxon>
        <taxon>Tracheophyta</taxon>
        <taxon>Spermatophyta</taxon>
        <taxon>Magnoliopsida</taxon>
        <taxon>eudicotyledons</taxon>
        <taxon>Gunneridae</taxon>
        <taxon>Pentapetalae</taxon>
        <taxon>asterids</taxon>
        <taxon>lamiids</taxon>
        <taxon>Gentianales</taxon>
        <taxon>Rubiaceae</taxon>
        <taxon>Ixoroideae</taxon>
        <taxon>Gardenieae complex</taxon>
        <taxon>Bertiereae - Coffeeae clade</taxon>
        <taxon>Coffeeae</taxon>
        <taxon>Coffea</taxon>
    </lineage>
</organism>
<evidence type="ECO:0000313" key="22">
    <source>
        <dbReference type="RefSeq" id="XP_071919530.1"/>
    </source>
</evidence>
<dbReference type="PANTHER" id="PTHR46279">
    <property type="entry name" value="RING/U-BOX SUPERFAMILY PROTEIN"/>
    <property type="match status" value="1"/>
</dbReference>
<evidence type="ECO:0000313" key="23">
    <source>
        <dbReference type="RefSeq" id="XP_071920034.1"/>
    </source>
</evidence>
<evidence type="ECO:0000256" key="6">
    <source>
        <dbReference type="ARBA" id="ARBA00022692"/>
    </source>
</evidence>
<comment type="subcellular location">
    <subcellularLocation>
        <location evidence="2">Membrane</location>
        <topology evidence="2">Single-pass membrane protein</topology>
    </subcellularLocation>
</comment>
<evidence type="ECO:0000256" key="2">
    <source>
        <dbReference type="ARBA" id="ARBA00004167"/>
    </source>
</evidence>
<keyword evidence="10" id="KW-0833">Ubl conjugation pathway</keyword>
<keyword evidence="7" id="KW-0479">Metal-binding</keyword>
<dbReference type="AlphaFoldDB" id="A0A6P6TYN0"/>
<evidence type="ECO:0000256" key="1">
    <source>
        <dbReference type="ARBA" id="ARBA00000900"/>
    </source>
</evidence>
<dbReference type="PANTHER" id="PTHR46279:SF31">
    <property type="entry name" value="RING-H2 FINGER PROTEIN ATL20-LIKE ISOFORM X1"/>
    <property type="match status" value="1"/>
</dbReference>
<evidence type="ECO:0000256" key="15">
    <source>
        <dbReference type="PROSITE-ProRule" id="PRU00175"/>
    </source>
</evidence>
<name>A0A6P6TYN0_COFAR</name>
<accession>A0A6P6TYN0</accession>
<keyword evidence="12 17" id="KW-1133">Transmembrane helix</keyword>
<feature type="transmembrane region" description="Helical" evidence="17">
    <location>
        <begin position="250"/>
        <end position="274"/>
    </location>
</feature>
<dbReference type="PROSITE" id="PS50089">
    <property type="entry name" value="ZF_RING_2"/>
    <property type="match status" value="1"/>
</dbReference>
<evidence type="ECO:0000256" key="12">
    <source>
        <dbReference type="ARBA" id="ARBA00022989"/>
    </source>
</evidence>
<evidence type="ECO:0000313" key="21">
    <source>
        <dbReference type="RefSeq" id="XP_027083374.1"/>
    </source>
</evidence>
<evidence type="ECO:0000256" key="17">
    <source>
        <dbReference type="SAM" id="Phobius"/>
    </source>
</evidence>
<evidence type="ECO:0000256" key="3">
    <source>
        <dbReference type="ARBA" id="ARBA00004906"/>
    </source>
</evidence>
<dbReference type="Proteomes" id="UP001652660">
    <property type="component" value="Chromosome 8c"/>
</dbReference>
<keyword evidence="5" id="KW-0808">Transferase</keyword>
<dbReference type="SUPFAM" id="SSF57850">
    <property type="entry name" value="RING/U-box"/>
    <property type="match status" value="1"/>
</dbReference>
<sequence>MGSSGSGVGLSSFSSSSSSFCLLIFFFLPHLSLSVRICKPASCSEMGLGPQVRFPFRLKGIQDQSCGYPGFDLSCNNHSQTILSLPRSGEFRVNRINYSEQTIYINDPGDCLPRRVSNFSAVDSSFRAAPYSYTYFNCSLELSAYRTMDNLMPLFCYGDYNSTIMATPSRYSSEIPPSCRLIRNASIALRLSYAEFWSETIVEEDLELVWDQPAGCRSCEKRGLYCGFKSNSGLEIGCGRLPRKGLRRGAMYGIIIGVGIPVLVCLVGLACYTCNKVRDFGQRRSLNTELSTAGTSLRPPASVTVTGLDAPTIESYPKTVVGESRRLPNPSDGTCPICLAEYQPKETLRSIPECNHYFHASCVDEWLKLNGTCPLCRNSPESASTTPCSSTPSAFSASSSA</sequence>
<keyword evidence="11" id="KW-0862">Zinc</keyword>
<proteinExistence type="inferred from homology"/>
<evidence type="ECO:0000256" key="9">
    <source>
        <dbReference type="ARBA" id="ARBA00022771"/>
    </source>
</evidence>
<dbReference type="InterPro" id="IPR025287">
    <property type="entry name" value="WAK_GUB"/>
</dbReference>
<evidence type="ECO:0000256" key="7">
    <source>
        <dbReference type="ARBA" id="ARBA00022723"/>
    </source>
</evidence>
<dbReference type="RefSeq" id="XP_027083374.1">
    <property type="nucleotide sequence ID" value="XM_027227573.1"/>
</dbReference>
<evidence type="ECO:0000256" key="13">
    <source>
        <dbReference type="ARBA" id="ARBA00023136"/>
    </source>
</evidence>
<dbReference type="SMART" id="SM00184">
    <property type="entry name" value="RING"/>
    <property type="match status" value="1"/>
</dbReference>
<feature type="chain" id="PRO_5028295027" description="RING-type E3 ubiquitin transferase" evidence="18">
    <location>
        <begin position="35"/>
        <end position="401"/>
    </location>
</feature>
<dbReference type="GO" id="GO:0030247">
    <property type="term" value="F:polysaccharide binding"/>
    <property type="evidence" value="ECO:0007669"/>
    <property type="project" value="InterPro"/>
</dbReference>
<dbReference type="InterPro" id="IPR013083">
    <property type="entry name" value="Znf_RING/FYVE/PHD"/>
</dbReference>
<evidence type="ECO:0000256" key="5">
    <source>
        <dbReference type="ARBA" id="ARBA00022679"/>
    </source>
</evidence>
<dbReference type="Pfam" id="PF13947">
    <property type="entry name" value="GUB_WAK_bind"/>
    <property type="match status" value="1"/>
</dbReference>
<evidence type="ECO:0000256" key="4">
    <source>
        <dbReference type="ARBA" id="ARBA00012483"/>
    </source>
</evidence>
<dbReference type="GO" id="GO:0016020">
    <property type="term" value="C:membrane"/>
    <property type="evidence" value="ECO:0007669"/>
    <property type="project" value="UniProtKB-SubCell"/>
</dbReference>
<evidence type="ECO:0000313" key="20">
    <source>
        <dbReference type="Proteomes" id="UP001652660"/>
    </source>
</evidence>
<feature type="region of interest" description="Disordered" evidence="16">
    <location>
        <begin position="379"/>
        <end position="401"/>
    </location>
</feature>
<evidence type="ECO:0000256" key="14">
    <source>
        <dbReference type="ARBA" id="ARBA00024209"/>
    </source>
</evidence>
<dbReference type="RefSeq" id="XP_071920034.1">
    <property type="nucleotide sequence ID" value="XM_072063933.1"/>
</dbReference>
<dbReference type="Gene3D" id="3.30.40.10">
    <property type="entry name" value="Zinc/RING finger domain, C3HC4 (zinc finger)"/>
    <property type="match status" value="1"/>
</dbReference>
<reference evidence="20" key="1">
    <citation type="journal article" date="2025" name="Foods">
        <title>Unveiling the Microbial Signatures of Arabica Coffee Cherries: Insights into Ripeness Specific Diversity, Functional Traits, and Implications for Quality and Safety.</title>
        <authorList>
            <consortium name="RefSeq"/>
            <person name="Tenea G.N."/>
            <person name="Cifuentes V."/>
            <person name="Reyes P."/>
            <person name="Cevallos-Vallejos M."/>
        </authorList>
    </citation>
    <scope>NUCLEOTIDE SEQUENCE [LARGE SCALE GENOMIC DNA]</scope>
</reference>
<evidence type="ECO:0000256" key="10">
    <source>
        <dbReference type="ARBA" id="ARBA00022786"/>
    </source>
</evidence>
<evidence type="ECO:0000256" key="16">
    <source>
        <dbReference type="SAM" id="MobiDB-lite"/>
    </source>
</evidence>
<protein>
    <recommendedName>
        <fullName evidence="4">RING-type E3 ubiquitin transferase</fullName>
        <ecNumber evidence="4">2.3.2.27</ecNumber>
    </recommendedName>
</protein>
<evidence type="ECO:0000259" key="19">
    <source>
        <dbReference type="PROSITE" id="PS50089"/>
    </source>
</evidence>
<evidence type="ECO:0000256" key="18">
    <source>
        <dbReference type="SAM" id="SignalP"/>
    </source>
</evidence>
<comment type="catalytic activity">
    <reaction evidence="1">
        <text>S-ubiquitinyl-[E2 ubiquitin-conjugating enzyme]-L-cysteine + [acceptor protein]-L-lysine = [E2 ubiquitin-conjugating enzyme]-L-cysteine + N(6)-ubiquitinyl-[acceptor protein]-L-lysine.</text>
        <dbReference type="EC" id="2.3.2.27"/>
    </reaction>
</comment>
<evidence type="ECO:0000256" key="8">
    <source>
        <dbReference type="ARBA" id="ARBA00022729"/>
    </source>
</evidence>
<dbReference type="GeneID" id="113705654"/>
<keyword evidence="9 15" id="KW-0863">Zinc-finger</keyword>
<dbReference type="InterPro" id="IPR001841">
    <property type="entry name" value="Znf_RING"/>
</dbReference>
<keyword evidence="20" id="KW-1185">Reference proteome</keyword>
<dbReference type="RefSeq" id="XP_071919530.1">
    <property type="nucleotide sequence ID" value="XM_072063429.1"/>
</dbReference>
<dbReference type="CDD" id="cd16461">
    <property type="entry name" value="RING-H2_EL5-like"/>
    <property type="match status" value="1"/>
</dbReference>
<keyword evidence="8 18" id="KW-0732">Signal</keyword>
<dbReference type="Pfam" id="PF13639">
    <property type="entry name" value="zf-RING_2"/>
    <property type="match status" value="1"/>
</dbReference>
<reference evidence="21" key="2">
    <citation type="submission" date="2025-04" db="UniProtKB">
        <authorList>
            <consortium name="RefSeq"/>
        </authorList>
    </citation>
    <scope>IDENTIFICATION</scope>
    <source>
        <tissue evidence="21 22">Leaves</tissue>
    </source>
</reference>
<comment type="pathway">
    <text evidence="3">Protein modification; protein ubiquitination.</text>
</comment>
<dbReference type="InterPro" id="IPR046948">
    <property type="entry name" value="ATL20-22-like"/>
</dbReference>
<comment type="similarity">
    <text evidence="14">Belongs to the RING-type zinc finger family. ATL subfamily.</text>
</comment>
<dbReference type="EC" id="2.3.2.27" evidence="4"/>
<dbReference type="GO" id="GO:0061630">
    <property type="term" value="F:ubiquitin protein ligase activity"/>
    <property type="evidence" value="ECO:0007669"/>
    <property type="project" value="UniProtKB-EC"/>
</dbReference>
<keyword evidence="6 17" id="KW-0812">Transmembrane</keyword>
<gene>
    <name evidence="21" type="primary">LOC113705654</name>
    <name evidence="22" type="synonym">LOC140013691</name>
    <name evidence="23" type="synonym">LOC140013806</name>
</gene>
<dbReference type="GO" id="GO:0008270">
    <property type="term" value="F:zinc ion binding"/>
    <property type="evidence" value="ECO:0007669"/>
    <property type="project" value="UniProtKB-KW"/>
</dbReference>
<feature type="signal peptide" evidence="18">
    <location>
        <begin position="1"/>
        <end position="34"/>
    </location>
</feature>
<keyword evidence="13 17" id="KW-0472">Membrane</keyword>
<evidence type="ECO:0000256" key="11">
    <source>
        <dbReference type="ARBA" id="ARBA00022833"/>
    </source>
</evidence>
<dbReference type="OrthoDB" id="8062037at2759"/>
<feature type="domain" description="RING-type" evidence="19">
    <location>
        <begin position="335"/>
        <end position="377"/>
    </location>
</feature>